<comment type="caution">
    <text evidence="1">The sequence shown here is derived from an EMBL/GenBank/DDBJ whole genome shotgun (WGS) entry which is preliminary data.</text>
</comment>
<organism evidence="1 2">
    <name type="scientific">Microbaculum marinum</name>
    <dbReference type="NCBI Taxonomy" id="1764581"/>
    <lineage>
        <taxon>Bacteria</taxon>
        <taxon>Pseudomonadati</taxon>
        <taxon>Pseudomonadota</taxon>
        <taxon>Alphaproteobacteria</taxon>
        <taxon>Hyphomicrobiales</taxon>
        <taxon>Tepidamorphaceae</taxon>
        <taxon>Microbaculum</taxon>
    </lineage>
</organism>
<sequence length="324" mass="34650">MSEDIIKGPWTEFQSVNGELDKLVEQIDAGEEKPSKKSASTILVEIAESLYEFSVSDTGDTFGVPKSGSKVVQMLRGGKTSLRSELSREYFQRTGRAAPQQALADALLVLEGIAQAGDPVPLHLRVARLEGDLLLDLGDATGRVVRIGAGGWSVEPNPPVLFRRTALTAALPDPVGGSDVEELWQHLNVAPEDRPLILAWLVAALHVDIPHPILSIGGEQGSGKSTAAKALTGILDPSPVPLRKPPRDGEAWVTAASGSWVVGIDNISAIADWLSDAMCRAVTGDGDVRRKLYTDGDMHVFAFRRCLILNGIDIGPCAAIWRKG</sequence>
<keyword evidence="2" id="KW-1185">Reference proteome</keyword>
<dbReference type="AlphaFoldDB" id="A0AAW9S005"/>
<dbReference type="Proteomes" id="UP001378188">
    <property type="component" value="Unassembled WGS sequence"/>
</dbReference>
<evidence type="ECO:0008006" key="3">
    <source>
        <dbReference type="Google" id="ProtNLM"/>
    </source>
</evidence>
<reference evidence="1 2" key="1">
    <citation type="submission" date="2024-02" db="EMBL/GenBank/DDBJ databases">
        <title>Genome analysis and characterization of Microbaculum marinisediminis sp. nov., isolated from marine sediment.</title>
        <authorList>
            <person name="Du Z.-J."/>
            <person name="Ye Y.-Q."/>
            <person name="Zhang Z.-R."/>
            <person name="Yuan S.-M."/>
            <person name="Zhang X.-Y."/>
        </authorList>
    </citation>
    <scope>NUCLEOTIDE SEQUENCE [LARGE SCALE GENOMIC DNA]</scope>
    <source>
        <strain evidence="1 2">SDUM1044001</strain>
    </source>
</reference>
<proteinExistence type="predicted"/>
<protein>
    <recommendedName>
        <fullName evidence="3">ATP-binding protein</fullName>
    </recommendedName>
</protein>
<evidence type="ECO:0000313" key="2">
    <source>
        <dbReference type="Proteomes" id="UP001378188"/>
    </source>
</evidence>
<evidence type="ECO:0000313" key="1">
    <source>
        <dbReference type="EMBL" id="MEJ8573468.1"/>
    </source>
</evidence>
<accession>A0AAW9S005</accession>
<dbReference type="EMBL" id="JAZHOF010000007">
    <property type="protein sequence ID" value="MEJ8573468.1"/>
    <property type="molecule type" value="Genomic_DNA"/>
</dbReference>
<name>A0AAW9S005_9HYPH</name>
<gene>
    <name evidence="1" type="ORF">V3328_18405</name>
</gene>
<dbReference type="RefSeq" id="WP_340331158.1">
    <property type="nucleotide sequence ID" value="NZ_JAZHOF010000007.1"/>
</dbReference>